<feature type="compositionally biased region" description="Low complexity" evidence="2">
    <location>
        <begin position="2529"/>
        <end position="2540"/>
    </location>
</feature>
<evidence type="ECO:0000259" key="3">
    <source>
        <dbReference type="PROSITE" id="PS51820"/>
    </source>
</evidence>
<dbReference type="SUPFAM" id="SSF51120">
    <property type="entry name" value="beta-Roll"/>
    <property type="match status" value="2"/>
</dbReference>
<name>A0A6F8T2V0_9GAMM</name>
<dbReference type="Gene3D" id="2.60.40.10">
    <property type="entry name" value="Immunoglobulins"/>
    <property type="match status" value="9"/>
</dbReference>
<dbReference type="InterPro" id="IPR013783">
    <property type="entry name" value="Ig-like_fold"/>
</dbReference>
<dbReference type="InterPro" id="IPR011049">
    <property type="entry name" value="Serralysin-like_metalloprot_C"/>
</dbReference>
<keyword evidence="5" id="KW-1185">Reference proteome</keyword>
<dbReference type="PROSITE" id="PS51820">
    <property type="entry name" value="PA14"/>
    <property type="match status" value="2"/>
</dbReference>
<dbReference type="Pfam" id="PF00353">
    <property type="entry name" value="HemolysinCabind"/>
    <property type="match status" value="2"/>
</dbReference>
<evidence type="ECO:0000256" key="1">
    <source>
        <dbReference type="ARBA" id="ARBA00022837"/>
    </source>
</evidence>
<dbReference type="InterPro" id="IPR001343">
    <property type="entry name" value="Hemolysn_Ca-bd"/>
</dbReference>
<dbReference type="SUPFAM" id="SSF56988">
    <property type="entry name" value="Anthrax protective antigen"/>
    <property type="match status" value="1"/>
</dbReference>
<dbReference type="NCBIfam" id="TIGR03661">
    <property type="entry name" value="T1SS_VCA0849"/>
    <property type="match status" value="1"/>
</dbReference>
<dbReference type="InterPro" id="IPR037524">
    <property type="entry name" value="PA14/GLEYA"/>
</dbReference>
<dbReference type="NCBIfam" id="NF012211">
    <property type="entry name" value="tand_rpt_95"/>
    <property type="match status" value="3"/>
</dbReference>
<protein>
    <recommendedName>
        <fullName evidence="3">PA14 domain-containing protein</fullName>
    </recommendedName>
</protein>
<dbReference type="Pfam" id="PF17803">
    <property type="entry name" value="Cadherin_4"/>
    <property type="match status" value="8"/>
</dbReference>
<accession>A0A6F8T2V0</accession>
<feature type="region of interest" description="Disordered" evidence="2">
    <location>
        <begin position="2528"/>
        <end position="2570"/>
    </location>
</feature>
<reference evidence="4" key="1">
    <citation type="journal article" date="2020" name="Microbiol. Resour. Announc.">
        <title>Complete Genome Sequence of Novel Psychrotolerant Legionella Strain TUM19329, Isolated from Antarctic Lake Sediment.</title>
        <authorList>
            <person name="Shimada S."/>
            <person name="Nakai R."/>
            <person name="Aoki K."/>
            <person name="Shimoeda N."/>
            <person name="Ohno G."/>
            <person name="Miyazaki Y."/>
            <person name="Kudoh S."/>
            <person name="Imura S."/>
            <person name="Watanabe K."/>
            <person name="Ishii Y."/>
            <person name="Tateda K."/>
        </authorList>
    </citation>
    <scope>NUCLEOTIDE SEQUENCE [LARGE SCALE GENOMIC DNA]</scope>
    <source>
        <strain evidence="4">TUM19329</strain>
    </source>
</reference>
<dbReference type="RefSeq" id="WP_173236378.1">
    <property type="nucleotide sequence ID" value="NZ_AP022839.1"/>
</dbReference>
<evidence type="ECO:0000256" key="2">
    <source>
        <dbReference type="SAM" id="MobiDB-lite"/>
    </source>
</evidence>
<dbReference type="InterPro" id="IPR040853">
    <property type="entry name" value="RapA2_cadherin-like"/>
</dbReference>
<evidence type="ECO:0000313" key="4">
    <source>
        <dbReference type="EMBL" id="BCA94497.1"/>
    </source>
</evidence>
<dbReference type="PROSITE" id="PS00330">
    <property type="entry name" value="HEMOLYSIN_CALCIUM"/>
    <property type="match status" value="1"/>
</dbReference>
<gene>
    <name evidence="4" type="ORF">TUM19329_08580</name>
</gene>
<dbReference type="KEGG" id="lant:TUM19329_08580"/>
<dbReference type="InterPro" id="IPR018511">
    <property type="entry name" value="Hemolysin-typ_Ca-bd_CS"/>
</dbReference>
<proteinExistence type="predicted"/>
<dbReference type="Gene3D" id="2.150.10.10">
    <property type="entry name" value="Serralysin-like metalloprotease, C-terminal"/>
    <property type="match status" value="2"/>
</dbReference>
<dbReference type="InterPro" id="IPR049826">
    <property type="entry name" value="Ig-like_ice"/>
</dbReference>
<dbReference type="InterPro" id="IPR041690">
    <property type="entry name" value="Cadherin_5"/>
</dbReference>
<dbReference type="InterPro" id="IPR019960">
    <property type="entry name" value="T1SS_VCA0849"/>
</dbReference>
<dbReference type="PRINTS" id="PR00313">
    <property type="entry name" value="CABNDNGRPT"/>
</dbReference>
<feature type="domain" description="PA14" evidence="3">
    <location>
        <begin position="491"/>
        <end position="651"/>
    </location>
</feature>
<dbReference type="Proteomes" id="UP000502894">
    <property type="component" value="Chromosome"/>
</dbReference>
<dbReference type="EMBL" id="AP022839">
    <property type="protein sequence ID" value="BCA94497.1"/>
    <property type="molecule type" value="Genomic_DNA"/>
</dbReference>
<feature type="compositionally biased region" description="Polar residues" evidence="2">
    <location>
        <begin position="2547"/>
        <end position="2559"/>
    </location>
</feature>
<dbReference type="InterPro" id="IPR010221">
    <property type="entry name" value="VCBS_dom"/>
</dbReference>
<keyword evidence="1" id="KW-0106">Calcium</keyword>
<dbReference type="Pfam" id="PF17892">
    <property type="entry name" value="Cadherin_5"/>
    <property type="match status" value="1"/>
</dbReference>
<dbReference type="GO" id="GO:0005509">
    <property type="term" value="F:calcium ion binding"/>
    <property type="evidence" value="ECO:0007669"/>
    <property type="project" value="InterPro"/>
</dbReference>
<dbReference type="NCBIfam" id="NF012196">
    <property type="entry name" value="Ig_like_ice"/>
    <property type="match status" value="1"/>
</dbReference>
<sequence>MSILAIIGVVRSLSGLLEKVNPQGGIQLIKSGAPIHQGDVLTLLSGEAYIQFINGFPEALSLNKPLSLDRISPSLKFASIDINEELIKEAIAKGIDPSLILNTLGAATAGSEAMGSGGSTFILDPMYSSGLVTSGFSVTPVSTNYASGYDPTPMFFTEASTSGISTETASPSLTPIVPVAPLLSLADDTGSSVSDRITNNGQVNVSSLISGGTWAYSTDGGSNWNAGTGDSFTLPEGAYDAVQIKQFDEAGNESAVTRMEPVIVDTTPPAPVITLDAITADNVINSAEADDMIEITGQVGGDAQPGDAIILIVNKVEYTGIVTEDYTLNISVNGSDLAADSNVSASITSVDVAGNSGTARTVEPYIINAVPIADDTTSSGFEDPALPVTVSLTGADTDGTVHFFTINSLPSNGILYTDVGMTQPVLTGDTVIAANNSASLYFQPTANWSGETAFDYTGTDNHNDQSAQATATVTVTAVADTPNLTISATTPSDSGFTKYTWNNNQLQFTRNGNGENPATLQTVIDNAFQNDTVPPASTTTVTNPELTGTNAVSVGTASLQTGFIYLVANTPYTFSGYGDDSIRVVVGTTAVASGTWGNNQGQFSGTFTPATTGYYQINIYHNNSNGPGNYDVNLNGQDLSTSNYEIYKDVNDITSSGIVLSPSEDGGYYEGFNLNHGNEDTPIALSKISASLADTDGSETLSVTINSIPVGAVLSDGTHTFTSTPGNTEVSVTGWNLDALTITPPLNFNGSFILQITATSTEGSNQDYASNSADITVEVYPVNDPAVINGTSTGDVVEAGGLNNEVVGTPKASGTLTNTDVDNVSNLFTAVPIATTSLNGLGTYTVTANGVWTYTLDNNNAFVQALNVGGSLTDSFIVTTVDGTAQVVTVTIDGTNDAAVIAPAVVSLTESDAVLSTGGTLAISDVDSPASFIAQTNAAGSNGYGQFSVAANGVWSYVTDSAHNEFAQGTTYSDSLTVTSADGTTSTITVNILGTNDAAVIAPAVVSLTESDAVLSTGGTLAISDVDSPASFIAQTNAAGSNGYGQFSVAANGVWSYVTDSAHNEFAQGTTYSDSLTVTSADGTTSTITVNILGTNDAAVIAPAVVSLTESDAVLSTGGTLAISDVDSPASFIAQTNAAGSNGYGQFSVAANGVWSYVTDSAHNEFAQGTTYSDSLTVTSADGTTSTITVNILGTNDAAVIAPAVVSLTESDAVLSTGGTLAISDVDSPASFIAQTNAAGSNGYGQFSVAANGVWSYVTDSAHNEFAQGTTYSDSLTVTSADGTTSTITVNILGTNDAAVIAPAVVSLTESDAVLSTGGTLAISDVDSPASFIAQTNAAGSNGYGQFSVAANGVWSYVTDSAHNEFAQGTTYSDSLTVTSADGTTSTITVNILGTNDAAVIAPAVVSLTESDAVLSTGGTLAISDVDSPASFIAQTNAAGSNGYGQFSVAANGVWSYVTDSAHNEFAQGTTYSDSLTVTSADGTTSTITVNILGTNDAAVIAPAVVSLTESDAVLSTGGTLAISDVDSPASFIAQTNAAGSNGYGQFSVAANGVWSYVTDSAHNEFAQGTTYSDSLTVTSADGTTSTITVNILGTNDAAVIAPAVSSGFEDPTSPITVTLTGSDIDGIINSFTINSLPLNGTLYTDVGMTQPVLTGDTVIAANNSASLYFQPTANWSGETAFDYTGTDNHNDQSAQATATVTVTAVADTPNLTISATTPSDSGFTKYTWNNNQLQLTQNGNGENPATLQTVIDSAFQNNTVPPASTTTVTNPELTGTNAVSVGTASLQTGFIYLVANTPYTFSGYGDDSIRVVVGTTAVASGTWGNNQGQFSGTFTPATTGYYQISIYHNNSNGPGNYDVNLNGQDLSTSNYEIYKDVSDITSSGIVLSPSEDGGYYEGFNLNHGNEDTPIALSKISASLADTDGSETLSVTINSIPVGAVLSDGTHTFTSTPGNTEVSVTGWNLDALTITPPLNFNGSFTLQITATSTEGSNQDYASNSADITVEVYPVNDPAVITPAAVSLIESDAILSTGGILAISDVDSSATFVAQNNVAGSNGYGHFTLDSNGAWTYVTDSAHNEFVAGTTYTDTLNVTSADGTTSTITVNILGTNDVPVAMNDTLPTINQSSMLTVNGLASSFYNYTPNASGPALNSLYQVKNYINSGAEADANFVATTVKYGNSTYSNNLGSYINPASDNLKTWLGTDATSLVRNDGSVQSTSQAIVHMQGLIQLEAGTYNFRVTGDDGYNIIIDGVIVAAFTLNQSPATAVYPSFTIATSGLHQIEIEYWDQGGQYVLQAELQKGSSGYHYLGESDANGNGAVVRTDAVLINASALLANDTDVDNPQASLTVANVSNSNVGTVSLDSNGHVVLSNLPNGYTGNVTFNYQTKDPGGALSNVATVTVYVDLMAPNPILNIARKAIGIEQANTSVTVDLLITASIAHANPGEALAIAISGVPAGAILNHGTYDSVANVWNLTEDQLSGLQLTTTTPTTANTNSSFNLGVTVTASDAAGNQDVIRDTINVEIDSTRSGRSTSGTSGNDYVEGSNPNATINTNAGSGNDLILGGRKVDKPVGGDGDDIIHGGDGNDELSGGAGHNILYGDEGNDTLTVGNDGGNLLYGGSGKDTLIGGRGSDFLIGGEGDDKMTGGGGLDTFVWMQGDNTGSAANGKVIDTITDFKPNPVGSSTDASILNLSDLLSDEHLDANSLDNYLSISVTGGDTTIKVDPTGSGSFASPSQTIILSGVDLTAVFSTTSSHDIVDHLIANGNLITSS</sequence>
<organism evidence="4 5">
    <name type="scientific">Legionella antarctica</name>
    <dbReference type="NCBI Taxonomy" id="2708020"/>
    <lineage>
        <taxon>Bacteria</taxon>
        <taxon>Pseudomonadati</taxon>
        <taxon>Pseudomonadota</taxon>
        <taxon>Gammaproteobacteria</taxon>
        <taxon>Legionellales</taxon>
        <taxon>Legionellaceae</taxon>
        <taxon>Legionella</taxon>
    </lineage>
</organism>
<dbReference type="NCBIfam" id="TIGR01965">
    <property type="entry name" value="VCBS_repeat"/>
    <property type="match status" value="9"/>
</dbReference>
<feature type="domain" description="PA14" evidence="3">
    <location>
        <begin position="1719"/>
        <end position="1879"/>
    </location>
</feature>
<evidence type="ECO:0000313" key="5">
    <source>
        <dbReference type="Proteomes" id="UP000502894"/>
    </source>
</evidence>